<dbReference type="GO" id="GO:0019441">
    <property type="term" value="P:L-tryptophan catabolic process to kynurenine"/>
    <property type="evidence" value="ECO:0007669"/>
    <property type="project" value="UniProtKB-UniRule"/>
</dbReference>
<organism evidence="6 7">
    <name type="scientific">Pneumocystis murina (strain B123)</name>
    <name type="common">Mouse pneumocystis pneumonia agent</name>
    <name type="synonym">Pneumocystis carinii f. sp. muris</name>
    <dbReference type="NCBI Taxonomy" id="1069680"/>
    <lineage>
        <taxon>Eukaryota</taxon>
        <taxon>Fungi</taxon>
        <taxon>Dikarya</taxon>
        <taxon>Ascomycota</taxon>
        <taxon>Taphrinomycotina</taxon>
        <taxon>Pneumocystomycetes</taxon>
        <taxon>Pneumocystaceae</taxon>
        <taxon>Pneumocystis</taxon>
    </lineage>
</organism>
<evidence type="ECO:0000256" key="1">
    <source>
        <dbReference type="ARBA" id="ARBA00007119"/>
    </source>
</evidence>
<gene>
    <name evidence="6" type="ORF">PNEG_00055</name>
</gene>
<comment type="caution">
    <text evidence="6">The sequence shown here is derived from an EMBL/GenBank/DDBJ whole genome shotgun (WGS) entry which is preliminary data.</text>
</comment>
<dbReference type="STRING" id="1069680.M7PMB1"/>
<dbReference type="EC" id="1.13.11.52" evidence="5"/>
<dbReference type="HOGENOM" id="CLU_010089_0_0_1"/>
<dbReference type="VEuPathDB" id="FungiDB:PNEG_00055"/>
<dbReference type="Proteomes" id="UP000011958">
    <property type="component" value="Unassembled WGS sequence"/>
</dbReference>
<name>M7PMB1_PNEMU</name>
<keyword evidence="7" id="KW-1185">Reference proteome</keyword>
<dbReference type="eggNOG" id="ENOG502QV6W">
    <property type="taxonomic scope" value="Eukaryota"/>
</dbReference>
<dbReference type="GO" id="GO:0034354">
    <property type="term" value="P:'de novo' NAD+ biosynthetic process from L-tryptophan"/>
    <property type="evidence" value="ECO:0007669"/>
    <property type="project" value="TreeGrafter"/>
</dbReference>
<dbReference type="OrthoDB" id="540174at2759"/>
<evidence type="ECO:0000256" key="3">
    <source>
        <dbReference type="ARBA" id="ARBA00023004"/>
    </source>
</evidence>
<dbReference type="PANTHER" id="PTHR28657:SF5">
    <property type="entry name" value="INDOLEAMINE 2,3-DIOXYGENASE"/>
    <property type="match status" value="1"/>
</dbReference>
<keyword evidence="3 4" id="KW-0408">Iron</keyword>
<sequence>MEIRIPRLEEYGLSEKMGFLPDKEPLARLTKKYYEPWEKIMDHYNDYILMGRFRRVIDELPILSVEYLDSLKEKQRSYLILSFMAHSYVWIEKKPSDRLPASIAKPWVQVSEILEIRPVISYAAVCLWNWRHPFPNEPIDLSNLTTLHTFSGTKDESWFYLISTFIEIEGAPCLQIILDTISAAYARDKNTYVYNMKRLSFYIEKITEIFCRIYEKCDPYIFYWKIRPYLSGWKNMADTGLPKGVIYEGCSEDYRQYSGGSNGQSALIHLLDIALGVDHRPTGILFYRTNACNTPVQKKCNFFQEMREYMPGSHRRFLEHLEKIMNIRQFSLDNSNDLDVVSAYNACVTSLKTLRDKHLQVVSRYIIIQSKIENFENKDYKKNSMNIGLAQHVNEKENLKGTGGTNLISFLKQFRDETTSCIIKSTIKPMSLLESSSNNRAIKMNLRNIFCLAEWNDNEWGCIGGLCYRFY</sequence>
<dbReference type="EMBL" id="AFWA02000005">
    <property type="protein sequence ID" value="EMR11614.1"/>
    <property type="molecule type" value="Genomic_DNA"/>
</dbReference>
<evidence type="ECO:0000256" key="4">
    <source>
        <dbReference type="PIRSR" id="PIRSR600898-1"/>
    </source>
</evidence>
<keyword evidence="5" id="KW-0560">Oxidoreductase</keyword>
<dbReference type="GO" id="GO:0046872">
    <property type="term" value="F:metal ion binding"/>
    <property type="evidence" value="ECO:0007669"/>
    <property type="project" value="UniProtKB-UniRule"/>
</dbReference>
<dbReference type="GeneID" id="19893753"/>
<dbReference type="PANTHER" id="PTHR28657">
    <property type="entry name" value="INDOLEAMINE 2,3-DIOXYGENASE"/>
    <property type="match status" value="1"/>
</dbReference>
<comment type="function">
    <text evidence="5">Produces N-formyl-kynurenine through the oxidation of tryptophan.</text>
</comment>
<evidence type="ECO:0000256" key="5">
    <source>
        <dbReference type="RuleBase" id="RU369119"/>
    </source>
</evidence>
<dbReference type="RefSeq" id="XP_007871909.1">
    <property type="nucleotide sequence ID" value="XM_007873718.1"/>
</dbReference>
<dbReference type="AlphaFoldDB" id="M7PMB1"/>
<keyword evidence="4 5" id="KW-0349">Heme</keyword>
<protein>
    <recommendedName>
        <fullName evidence="5">Indoleamine 2,3-dioxygenase</fullName>
        <ecNumber evidence="5">1.13.11.52</ecNumber>
    </recommendedName>
</protein>
<reference evidence="7" key="1">
    <citation type="journal article" date="2016" name="Nat. Commun.">
        <title>Genome analysis of three Pneumocystis species reveals adaptation mechanisms to life exclusively in mammalian hosts.</title>
        <authorList>
            <person name="Ma L."/>
            <person name="Chen Z."/>
            <person name="Huang D.W."/>
            <person name="Kutty G."/>
            <person name="Ishihara M."/>
            <person name="Wang H."/>
            <person name="Abouelleil A."/>
            <person name="Bishop L."/>
            <person name="Davey E."/>
            <person name="Deng R."/>
            <person name="Deng X."/>
            <person name="Fan L."/>
            <person name="Fantoni G."/>
            <person name="Fitzgerald M."/>
            <person name="Gogineni E."/>
            <person name="Goldberg J.M."/>
            <person name="Handley G."/>
            <person name="Hu X."/>
            <person name="Huber C."/>
            <person name="Jiao X."/>
            <person name="Jones K."/>
            <person name="Levin J.Z."/>
            <person name="Liu Y."/>
            <person name="Macdonald P."/>
            <person name="Melnikov A."/>
            <person name="Raley C."/>
            <person name="Sassi M."/>
            <person name="Sherman B.T."/>
            <person name="Song X."/>
            <person name="Sykes S."/>
            <person name="Tran B."/>
            <person name="Walsh L."/>
            <person name="Xia Y."/>
            <person name="Yang J."/>
            <person name="Young S."/>
            <person name="Zeng Q."/>
            <person name="Zheng X."/>
            <person name="Stephens R."/>
            <person name="Nusbaum C."/>
            <person name="Birren B.W."/>
            <person name="Azadi P."/>
            <person name="Lempicki R.A."/>
            <person name="Cuomo C.A."/>
            <person name="Kovacs J.A."/>
        </authorList>
    </citation>
    <scope>NUCLEOTIDE SEQUENCE [LARGE SCALE GENOMIC DNA]</scope>
    <source>
        <strain evidence="7">B123</strain>
    </source>
</reference>
<evidence type="ECO:0000313" key="6">
    <source>
        <dbReference type="EMBL" id="EMR11614.1"/>
    </source>
</evidence>
<dbReference type="GO" id="GO:0020037">
    <property type="term" value="F:heme binding"/>
    <property type="evidence" value="ECO:0007669"/>
    <property type="project" value="UniProtKB-UniRule"/>
</dbReference>
<proteinExistence type="inferred from homology"/>
<dbReference type="GO" id="GO:0005737">
    <property type="term" value="C:cytoplasm"/>
    <property type="evidence" value="ECO:0007669"/>
    <property type="project" value="TreeGrafter"/>
</dbReference>
<comment type="similarity">
    <text evidence="1 5">Belongs to the indoleamine 2,3-dioxygenase family.</text>
</comment>
<dbReference type="Pfam" id="PF01231">
    <property type="entry name" value="IDO"/>
    <property type="match status" value="1"/>
</dbReference>
<keyword evidence="5" id="KW-0223">Dioxygenase</keyword>
<evidence type="ECO:0000256" key="2">
    <source>
        <dbReference type="ARBA" id="ARBA00022723"/>
    </source>
</evidence>
<dbReference type="InterPro" id="IPR000898">
    <property type="entry name" value="Indolamine_dOase"/>
</dbReference>
<dbReference type="SUPFAM" id="SSF140959">
    <property type="entry name" value="Indolic compounds 2,3-dioxygenase-like"/>
    <property type="match status" value="1"/>
</dbReference>
<accession>M7PMB1</accession>
<dbReference type="OMA" id="SNKIMEP"/>
<dbReference type="Gene3D" id="1.20.58.480">
    <property type="match status" value="1"/>
</dbReference>
<evidence type="ECO:0000313" key="7">
    <source>
        <dbReference type="Proteomes" id="UP000011958"/>
    </source>
</evidence>
<comment type="catalytic activity">
    <reaction evidence="5">
        <text>L-tryptophan + O2 = N-formyl-L-kynurenine</text>
        <dbReference type="Rhea" id="RHEA:24536"/>
        <dbReference type="ChEBI" id="CHEBI:15379"/>
        <dbReference type="ChEBI" id="CHEBI:57912"/>
        <dbReference type="ChEBI" id="CHEBI:58629"/>
    </reaction>
</comment>
<dbReference type="InterPro" id="IPR037217">
    <property type="entry name" value="Trp/Indoleamine_2_3_dOase-like"/>
</dbReference>
<dbReference type="GO" id="GO:0033754">
    <property type="term" value="F:indoleamine 2,3-dioxygenase activity"/>
    <property type="evidence" value="ECO:0007669"/>
    <property type="project" value="UniProtKB-EC"/>
</dbReference>
<feature type="binding site" description="proximal binding residue" evidence="4">
    <location>
        <position position="358"/>
    </location>
    <ligand>
        <name>heme b</name>
        <dbReference type="ChEBI" id="CHEBI:60344"/>
    </ligand>
    <ligandPart>
        <name>Fe</name>
        <dbReference type="ChEBI" id="CHEBI:18248"/>
    </ligandPart>
</feature>
<keyword evidence="2 4" id="KW-0479">Metal-binding</keyword>